<feature type="region of interest" description="Disordered" evidence="1">
    <location>
        <begin position="264"/>
        <end position="320"/>
    </location>
</feature>
<protein>
    <recommendedName>
        <fullName evidence="2">HTH APSES-type domain-containing protein</fullName>
    </recommendedName>
</protein>
<feature type="domain" description="HTH APSES-type" evidence="2">
    <location>
        <begin position="300"/>
        <end position="420"/>
    </location>
</feature>
<dbReference type="GeneID" id="11468906"/>
<feature type="compositionally biased region" description="Polar residues" evidence="1">
    <location>
        <begin position="593"/>
        <end position="608"/>
    </location>
</feature>
<dbReference type="InterPro" id="IPR051642">
    <property type="entry name" value="SWI6-like"/>
</dbReference>
<dbReference type="PANTHER" id="PTHR43828">
    <property type="entry name" value="ASPARAGINASE"/>
    <property type="match status" value="1"/>
</dbReference>
<dbReference type="Proteomes" id="UP000006790">
    <property type="component" value="Chromosome 3"/>
</dbReference>
<dbReference type="SUPFAM" id="SSF54616">
    <property type="entry name" value="DNA-binding domain of Mlu1-box binding protein MBP1"/>
    <property type="match status" value="1"/>
</dbReference>
<dbReference type="GO" id="GO:0003677">
    <property type="term" value="F:DNA binding"/>
    <property type="evidence" value="ECO:0007669"/>
    <property type="project" value="InterPro"/>
</dbReference>
<evidence type="ECO:0000259" key="2">
    <source>
        <dbReference type="PROSITE" id="PS51299"/>
    </source>
</evidence>
<feature type="compositionally biased region" description="Polar residues" evidence="1">
    <location>
        <begin position="627"/>
        <end position="646"/>
    </location>
</feature>
<dbReference type="InParanoid" id="G8JRN4"/>
<dbReference type="InterPro" id="IPR036887">
    <property type="entry name" value="HTH_APSES_sf"/>
</dbReference>
<evidence type="ECO:0000313" key="4">
    <source>
        <dbReference type="Proteomes" id="UP000006790"/>
    </source>
</evidence>
<dbReference type="InterPro" id="IPR003163">
    <property type="entry name" value="Tscrpt_reg_HTH_APSES-type"/>
</dbReference>
<gene>
    <name evidence="3" type="ordered locus">Ecym_3312</name>
</gene>
<evidence type="ECO:0000313" key="3">
    <source>
        <dbReference type="EMBL" id="AET38803.1"/>
    </source>
</evidence>
<proteinExistence type="predicted"/>
<dbReference type="KEGG" id="erc:Ecym_3312"/>
<sequence length="728" mass="80976">MSKKANYRCTPMNRLESVALTDSPIDDYQRYYFMQIVSRLDSAAACELDLLERVNADLNIRTTSYRTNSAFQFYDLSMGQAKAEPCQLSRKERKTLECFEYQIPDITKGPCVSGDISLHRQHGFLCVNSENVIKLQQQRGPSAPDISFLTKNQQFKLQKLQYSEHATSVINPNNVILWDYKTGYVFFTGIWRLYQDVMRAMCNMPRTGSSEHEEENSQKRLWQCVKELEYSLKSCLYEANSHVPGDGAGSGSYASVPYKRHRVSSDRSASTAVPAAHGGGLGIPGQKATGNQAGSNNSSSQTAGVAGGAPSHAVTSGNGPSGAGAPCAASSLSYTDVHWNQLDPAWKQQLCQMFQEIRKLDFTLDFQDCYKRIRGGYIKIQGTWLPLEISRQLCTRFCFPIRYLLVPIFGADFPRQCEEWHIEHRVQQPQQQPATGFNNDNGAGINDFYTNQVQTATPLDQTSISPRSSYLAARHVNTLAGAKKNGSDLELLDASQNLLDISRTNFTNSDYYLSPNTPPPILSGSYYQRGCLTYSDRMSFDSSGILQYAPVATTVEATGPPASYKQRAHSWSGTTPQVCGNPQRRESLPPISNLINSLPNFNSGLATYQPQPQQQAQQQQTHQKQQSSRALQSYANGPSQVPSNQMHAGFLNPKSYKRVYNSNKQPEFCNSPLQALNSEDTAPQYAHHHATDGPMPIAVVPEWSNMYATDGPSYTYSEGVHIGYSNRL</sequence>
<feature type="compositionally biased region" description="Low complexity" evidence="1">
    <location>
        <begin position="288"/>
        <end position="304"/>
    </location>
</feature>
<dbReference type="PROSITE" id="PS51299">
    <property type="entry name" value="HTH_APSES"/>
    <property type="match status" value="1"/>
</dbReference>
<feature type="region of interest" description="Disordered" evidence="1">
    <location>
        <begin position="561"/>
        <end position="649"/>
    </location>
</feature>
<dbReference type="eggNOG" id="ENOG502S1IW">
    <property type="taxonomic scope" value="Eukaryota"/>
</dbReference>
<feature type="compositionally biased region" description="Polar residues" evidence="1">
    <location>
        <begin position="569"/>
        <end position="580"/>
    </location>
</feature>
<dbReference type="RefSeq" id="XP_003645620.1">
    <property type="nucleotide sequence ID" value="XM_003645572.1"/>
</dbReference>
<name>G8JRN4_ERECY</name>
<reference evidence="4" key="1">
    <citation type="journal article" date="2012" name="G3 (Bethesda)">
        <title>Pichia sorbitophila, an interspecies yeast hybrid reveals early steps of genome resolution following polyploidization.</title>
        <authorList>
            <person name="Leh Louis V."/>
            <person name="Despons L."/>
            <person name="Friedrich A."/>
            <person name="Martin T."/>
            <person name="Durrens P."/>
            <person name="Casaregola S."/>
            <person name="Neuveglise C."/>
            <person name="Fairhead C."/>
            <person name="Marck C."/>
            <person name="Cruz J.A."/>
            <person name="Straub M.L."/>
            <person name="Kugler V."/>
            <person name="Sacerdot C."/>
            <person name="Uzunov Z."/>
            <person name="Thierry A."/>
            <person name="Weiss S."/>
            <person name="Bleykasten C."/>
            <person name="De Montigny J."/>
            <person name="Jacques N."/>
            <person name="Jung P."/>
            <person name="Lemaire M."/>
            <person name="Mallet S."/>
            <person name="Morel G."/>
            <person name="Richard G.F."/>
            <person name="Sarkar A."/>
            <person name="Savel G."/>
            <person name="Schacherer J."/>
            <person name="Seret M.L."/>
            <person name="Talla E."/>
            <person name="Samson G."/>
            <person name="Jubin C."/>
            <person name="Poulain J."/>
            <person name="Vacherie B."/>
            <person name="Barbe V."/>
            <person name="Pelletier E."/>
            <person name="Sherman D.J."/>
            <person name="Westhof E."/>
            <person name="Weissenbach J."/>
            <person name="Baret P.V."/>
            <person name="Wincker P."/>
            <person name="Gaillardin C."/>
            <person name="Dujon B."/>
            <person name="Souciet J.L."/>
        </authorList>
    </citation>
    <scope>NUCLEOTIDE SEQUENCE [LARGE SCALE GENOMIC DNA]</scope>
    <source>
        <strain evidence="4">CBS 270.75 / DBVPG 7215 / KCTC 17166 / NRRL Y-17582</strain>
    </source>
</reference>
<organism evidence="3 4">
    <name type="scientific">Eremothecium cymbalariae (strain CBS 270.75 / DBVPG 7215 / KCTC 17166 / NRRL Y-17582)</name>
    <name type="common">Yeast</name>
    <dbReference type="NCBI Taxonomy" id="931890"/>
    <lineage>
        <taxon>Eukaryota</taxon>
        <taxon>Fungi</taxon>
        <taxon>Dikarya</taxon>
        <taxon>Ascomycota</taxon>
        <taxon>Saccharomycotina</taxon>
        <taxon>Saccharomycetes</taxon>
        <taxon>Saccharomycetales</taxon>
        <taxon>Saccharomycetaceae</taxon>
        <taxon>Eremothecium</taxon>
    </lineage>
</organism>
<dbReference type="GO" id="GO:0030907">
    <property type="term" value="C:MBF transcription complex"/>
    <property type="evidence" value="ECO:0007669"/>
    <property type="project" value="TreeGrafter"/>
</dbReference>
<evidence type="ECO:0000256" key="1">
    <source>
        <dbReference type="SAM" id="MobiDB-lite"/>
    </source>
</evidence>
<dbReference type="PANTHER" id="PTHR43828:SF5">
    <property type="entry name" value="TRANSCRIPTIONAL REPRESSOR XBP1"/>
    <property type="match status" value="1"/>
</dbReference>
<dbReference type="EMBL" id="CP002499">
    <property type="protein sequence ID" value="AET38803.1"/>
    <property type="molecule type" value="Genomic_DNA"/>
</dbReference>
<dbReference type="Gene3D" id="3.10.260.10">
    <property type="entry name" value="Transcription regulator HTH, APSES-type DNA-binding domain"/>
    <property type="match status" value="1"/>
</dbReference>
<dbReference type="OrthoDB" id="5562739at2759"/>
<keyword evidence="4" id="KW-1185">Reference proteome</keyword>
<accession>G8JRN4</accession>
<dbReference type="GO" id="GO:0000981">
    <property type="term" value="F:DNA-binding transcription factor activity, RNA polymerase II-specific"/>
    <property type="evidence" value="ECO:0007669"/>
    <property type="project" value="UniProtKB-ARBA"/>
</dbReference>
<dbReference type="GO" id="GO:0033309">
    <property type="term" value="C:SBF transcription complex"/>
    <property type="evidence" value="ECO:0007669"/>
    <property type="project" value="TreeGrafter"/>
</dbReference>
<dbReference type="FunCoup" id="G8JRN4">
    <property type="interactions" value="970"/>
</dbReference>
<dbReference type="AlphaFoldDB" id="G8JRN4"/>
<dbReference type="OMA" id="ESWYLAH"/>
<feature type="compositionally biased region" description="Low complexity" evidence="1">
    <location>
        <begin position="609"/>
        <end position="626"/>
    </location>
</feature>
<dbReference type="HOGENOM" id="CLU_380358_0_0_1"/>